<comment type="subcellular location">
    <subcellularLocation>
        <location evidence="1 5">Nucleus</location>
    </subcellularLocation>
</comment>
<dbReference type="InterPro" id="IPR011989">
    <property type="entry name" value="ARM-like"/>
</dbReference>
<comment type="similarity">
    <text evidence="2 5">Belongs to the MET18/MMS19 family.</text>
</comment>
<dbReference type="GO" id="GO:0097361">
    <property type="term" value="C:cytosolic [4Fe-4S] assembly targeting complex"/>
    <property type="evidence" value="ECO:0007669"/>
    <property type="project" value="UniProtKB-UniRule"/>
</dbReference>
<evidence type="ECO:0000256" key="1">
    <source>
        <dbReference type="ARBA" id="ARBA00004123"/>
    </source>
</evidence>
<dbReference type="Pfam" id="PF12460">
    <property type="entry name" value="MMS19_C"/>
    <property type="match status" value="1"/>
</dbReference>
<keyword evidence="3" id="KW-0677">Repeat</keyword>
<comment type="function">
    <text evidence="5">Key component of the cytosolic iron-sulfur protein assembly (CIA) complex, a multiprotein complex that mediates the incorporation of iron-sulfur cluster into apoproteins specifically involved in DNA metabolism and genomic integrity. In the CIA complex, MMS19 acts as an adapter between early-acting CIA components and a subset of cellular target iron-sulfur proteins.</text>
</comment>
<keyword evidence="5" id="KW-0234">DNA repair</keyword>
<dbReference type="InterPro" id="IPR029240">
    <property type="entry name" value="MMS19_N"/>
</dbReference>
<evidence type="ECO:0000259" key="6">
    <source>
        <dbReference type="Pfam" id="PF12460"/>
    </source>
</evidence>
<dbReference type="InterPro" id="IPR016024">
    <property type="entry name" value="ARM-type_fold"/>
</dbReference>
<accession>A0A9P7CD95</accession>
<proteinExistence type="inferred from homology"/>
<evidence type="ECO:0000313" key="8">
    <source>
        <dbReference type="EMBL" id="KAG1547179.1"/>
    </source>
</evidence>
<evidence type="ECO:0000256" key="4">
    <source>
        <dbReference type="ARBA" id="ARBA00023242"/>
    </source>
</evidence>
<dbReference type="EMBL" id="JAANIT010000492">
    <property type="protein sequence ID" value="KAG1547179.1"/>
    <property type="molecule type" value="Genomic_DNA"/>
</dbReference>
<organism evidence="8 9">
    <name type="scientific">Rhizopus oryzae</name>
    <name type="common">Mucormycosis agent</name>
    <name type="synonym">Rhizopus arrhizus var. delemar</name>
    <dbReference type="NCBI Taxonomy" id="64495"/>
    <lineage>
        <taxon>Eukaryota</taxon>
        <taxon>Fungi</taxon>
        <taxon>Fungi incertae sedis</taxon>
        <taxon>Mucoromycota</taxon>
        <taxon>Mucoromycotina</taxon>
        <taxon>Mucoromycetes</taxon>
        <taxon>Mucorales</taxon>
        <taxon>Mucorineae</taxon>
        <taxon>Rhizopodaceae</taxon>
        <taxon>Rhizopus</taxon>
    </lineage>
</organism>
<sequence length="1187" mass="134886">MDTARLLEEWLSSNDKIEIEPSFLAYMLLYCTKNEMGLYDIINCLDSFWGTENVICRKKCIKLLAEIVTPSQSSLNSSAVNAITTSLCKDKFKEPSLLSYFIDIMSTVMHAETIDLTSVIQLCNILFTEITVDKLSQQSRYKVLLALGKAIEKYASELQRSKINFIEGFIHCMDGEKDPRNLMVAFALVRAIIDKFDISRHVEDLFDIVFCYFPIHFIAPTNTDALEITTEDLKRSLRQCLAATPYFAYYSTPLLIEKLLTTTGSAKRDTMETISLCAPAYGAHAILPHTLDLFDALTKEVYTGTDSGMVEIALDTIHHVVATLGTGISIANIRDPVEKSIDTLLAQCIEKLKEPELKNARSAAFILRAVASASDPACTSVTHAVLPIIYQQYKPTDSSLRQKSILDILIEILIASKKLYGSVEDVGYDRDFQTPLLMYKQQVLQMFVLSLIDSDSTLRQTSLKGIHEMVLMKQFLNREEVNVTVSHLTRQLEGEDKQIRDLSLRILGVTAKLHPESIEQYTIPVLLKELADEEHSLGKYQDVLEAIQSLGVHVNLFKIITDPLLKKLDFACSHEGNPTYCHELAACILAIYRATCKETVQIGYTTLLPFIMKGCITSVLQPKWVLDQQLVETFAIILAITTRLLPISEQKTLVDNACKLFILGEYENQNYEQLMLSSKIQLPLPNTTEFLDCLFRIALECDTSNVTLSKTIAIIINKWMNDQISEFVYKTTQNDLLPILKEENNVHKRKLCLNIFIWLTKALVMRGHSFGFELLDSIIIQQCGSPDLGEDAAASFTIILQDDDFILSKSAHANVSILYKQRVFNHCFQTLIRKSESIDLQYSALLYLLQKVPFQVMMNELPKLMMPIILSLSSHNMNLITLTLKVTQDMIPNAQATIVQHLGSFIHALLRLTRFPAIHVRLLALDGLSELAQKGKSEVLSPFRPSVVKELVGALDDKKRVVLLMIPMKIPSQANMDTNTNDDYDLYVNVIEYYQNMMDVVISSESEDLLINLIHMPKLSLHRALKIQGNALGIHDLSYRQITKMPMIIGKQIHDMNAELYQSVESLVNSHWQAMTHKNGKVSLTELNSLLAQDVIEKIDEYNFLHKIKRDILAVPSGSFWNNHWLFQWFSNRVVFIEEDAIELDFLRQHLSNIKTGLLLEFQVQFMDFYSRMKDDAFDQIMNDDFY</sequence>
<dbReference type="AlphaFoldDB" id="A0A9P7CD95"/>
<dbReference type="GO" id="GO:0006281">
    <property type="term" value="P:DNA repair"/>
    <property type="evidence" value="ECO:0007669"/>
    <property type="project" value="UniProtKB-UniRule"/>
</dbReference>
<evidence type="ECO:0000256" key="5">
    <source>
        <dbReference type="RuleBase" id="RU367072"/>
    </source>
</evidence>
<dbReference type="InterPro" id="IPR024687">
    <property type="entry name" value="MMS19_C"/>
</dbReference>
<gene>
    <name evidence="8" type="ORF">G6F51_004422</name>
</gene>
<dbReference type="Proteomes" id="UP000717996">
    <property type="component" value="Unassembled WGS sequence"/>
</dbReference>
<keyword evidence="4 5" id="KW-0539">Nucleus</keyword>
<evidence type="ECO:0000256" key="3">
    <source>
        <dbReference type="ARBA" id="ARBA00022737"/>
    </source>
</evidence>
<feature type="domain" description="MMS19 N-terminal" evidence="7">
    <location>
        <begin position="43"/>
        <end position="302"/>
    </location>
</feature>
<dbReference type="PANTHER" id="PTHR12891">
    <property type="entry name" value="DNA REPAIR/TRANSCRIPTION PROTEIN MET18/MMS19"/>
    <property type="match status" value="1"/>
</dbReference>
<keyword evidence="5" id="KW-0227">DNA damage</keyword>
<dbReference type="OrthoDB" id="342900at2759"/>
<comment type="caution">
    <text evidence="8">The sequence shown here is derived from an EMBL/GenBank/DDBJ whole genome shotgun (WGS) entry which is preliminary data.</text>
</comment>
<evidence type="ECO:0000313" key="9">
    <source>
        <dbReference type="Proteomes" id="UP000717996"/>
    </source>
</evidence>
<dbReference type="GO" id="GO:0005634">
    <property type="term" value="C:nucleus"/>
    <property type="evidence" value="ECO:0007669"/>
    <property type="project" value="UniProtKB-SubCell"/>
</dbReference>
<dbReference type="Gene3D" id="1.25.10.10">
    <property type="entry name" value="Leucine-rich Repeat Variant"/>
    <property type="match status" value="2"/>
</dbReference>
<evidence type="ECO:0000259" key="7">
    <source>
        <dbReference type="Pfam" id="PF14500"/>
    </source>
</evidence>
<dbReference type="GO" id="GO:0051604">
    <property type="term" value="P:protein maturation"/>
    <property type="evidence" value="ECO:0007669"/>
    <property type="project" value="UniProtKB-UniRule"/>
</dbReference>
<name>A0A9P7CD95_RHIOR</name>
<evidence type="ECO:0000256" key="2">
    <source>
        <dbReference type="ARBA" id="ARBA00009340"/>
    </source>
</evidence>
<dbReference type="PANTHER" id="PTHR12891:SF0">
    <property type="entry name" value="MMS19 NUCLEOTIDE EXCISION REPAIR PROTEIN HOMOLOG"/>
    <property type="match status" value="1"/>
</dbReference>
<reference evidence="8" key="1">
    <citation type="journal article" date="2020" name="Microb. Genom.">
        <title>Genetic diversity of clinical and environmental Mucorales isolates obtained from an investigation of mucormycosis cases among solid organ transplant recipients.</title>
        <authorList>
            <person name="Nguyen M.H."/>
            <person name="Kaul D."/>
            <person name="Muto C."/>
            <person name="Cheng S.J."/>
            <person name="Richter R.A."/>
            <person name="Bruno V.M."/>
            <person name="Liu G."/>
            <person name="Beyhan S."/>
            <person name="Sundermann A.J."/>
            <person name="Mounaud S."/>
            <person name="Pasculle A.W."/>
            <person name="Nierman W.C."/>
            <person name="Driscoll E."/>
            <person name="Cumbie R."/>
            <person name="Clancy C.J."/>
            <person name="Dupont C.L."/>
        </authorList>
    </citation>
    <scope>NUCLEOTIDE SEQUENCE</scope>
    <source>
        <strain evidence="8">GL16</strain>
    </source>
</reference>
<dbReference type="InterPro" id="IPR039920">
    <property type="entry name" value="MMS19"/>
</dbReference>
<feature type="domain" description="MMS19 C-terminal" evidence="6">
    <location>
        <begin position="543"/>
        <end position="931"/>
    </location>
</feature>
<dbReference type="GO" id="GO:0016226">
    <property type="term" value="P:iron-sulfur cluster assembly"/>
    <property type="evidence" value="ECO:0007669"/>
    <property type="project" value="UniProtKB-UniRule"/>
</dbReference>
<dbReference type="Pfam" id="PF14500">
    <property type="entry name" value="MMS19_N"/>
    <property type="match status" value="1"/>
</dbReference>
<protein>
    <recommendedName>
        <fullName evidence="5">MMS19 nucleotide excision repair protein</fullName>
    </recommendedName>
</protein>
<dbReference type="SUPFAM" id="SSF48371">
    <property type="entry name" value="ARM repeat"/>
    <property type="match status" value="2"/>
</dbReference>